<feature type="signal peptide" evidence="2">
    <location>
        <begin position="1"/>
        <end position="24"/>
    </location>
</feature>
<comment type="caution">
    <text evidence="3">The sequence shown here is derived from an EMBL/GenBank/DDBJ whole genome shotgun (WGS) entry which is preliminary data.</text>
</comment>
<evidence type="ECO:0000313" key="3">
    <source>
        <dbReference type="EMBL" id="PPQ68523.1"/>
    </source>
</evidence>
<reference evidence="3 4" key="1">
    <citation type="journal article" date="2018" name="Evol. Lett.">
        <title>Horizontal gene cluster transfer increased hallucinogenic mushroom diversity.</title>
        <authorList>
            <person name="Reynolds H.T."/>
            <person name="Vijayakumar V."/>
            <person name="Gluck-Thaler E."/>
            <person name="Korotkin H.B."/>
            <person name="Matheny P.B."/>
            <person name="Slot J.C."/>
        </authorList>
    </citation>
    <scope>NUCLEOTIDE SEQUENCE [LARGE SCALE GENOMIC DNA]</scope>
    <source>
        <strain evidence="3 4">2629</strain>
    </source>
</reference>
<evidence type="ECO:0000313" key="4">
    <source>
        <dbReference type="Proteomes" id="UP000284842"/>
    </source>
</evidence>
<dbReference type="Proteomes" id="UP000284842">
    <property type="component" value="Unassembled WGS sequence"/>
</dbReference>
<keyword evidence="2" id="KW-0732">Signal</keyword>
<name>A0A409VQK7_9AGAR</name>
<evidence type="ECO:0008006" key="5">
    <source>
        <dbReference type="Google" id="ProtNLM"/>
    </source>
</evidence>
<feature type="compositionally biased region" description="Low complexity" evidence="1">
    <location>
        <begin position="143"/>
        <end position="175"/>
    </location>
</feature>
<proteinExistence type="predicted"/>
<dbReference type="EMBL" id="NHTK01006006">
    <property type="protein sequence ID" value="PPQ68523.1"/>
    <property type="molecule type" value="Genomic_DNA"/>
</dbReference>
<dbReference type="InParanoid" id="A0A409VQK7"/>
<evidence type="ECO:0000256" key="1">
    <source>
        <dbReference type="SAM" id="MobiDB-lite"/>
    </source>
</evidence>
<feature type="chain" id="PRO_5019257239" description="Secreted protein" evidence="2">
    <location>
        <begin position="25"/>
        <end position="175"/>
    </location>
</feature>
<organism evidence="3 4">
    <name type="scientific">Panaeolus cyanescens</name>
    <dbReference type="NCBI Taxonomy" id="181874"/>
    <lineage>
        <taxon>Eukaryota</taxon>
        <taxon>Fungi</taxon>
        <taxon>Dikarya</taxon>
        <taxon>Basidiomycota</taxon>
        <taxon>Agaricomycotina</taxon>
        <taxon>Agaricomycetes</taxon>
        <taxon>Agaricomycetidae</taxon>
        <taxon>Agaricales</taxon>
        <taxon>Agaricineae</taxon>
        <taxon>Galeropsidaceae</taxon>
        <taxon>Panaeolus</taxon>
    </lineage>
</organism>
<evidence type="ECO:0000256" key="2">
    <source>
        <dbReference type="SAM" id="SignalP"/>
    </source>
</evidence>
<dbReference type="AlphaFoldDB" id="A0A409VQK7"/>
<protein>
    <recommendedName>
        <fullName evidence="5">Secreted protein</fullName>
    </recommendedName>
</protein>
<feature type="region of interest" description="Disordered" evidence="1">
    <location>
        <begin position="140"/>
        <end position="175"/>
    </location>
</feature>
<accession>A0A409VQK7</accession>
<keyword evidence="4" id="KW-1185">Reference proteome</keyword>
<gene>
    <name evidence="3" type="ORF">CVT24_005544</name>
</gene>
<sequence length="175" mass="19188">MKGLIHPLLLASAYLVLFTSVGRAYLEGETFDLGARNLGHSVPDNYGTRDYQADYHHTRRQLPQPDLSSLSTRALTDELSSRLEKRGEADTVVLPAKAKLIAEYKQLHRIQKKSKPQKKRYRQLKGLIWQQSDKYWALKGAEESAGASDSDTASGSGHGSNSDSESSSSASSPGP</sequence>